<dbReference type="Proteomes" id="UP000001058">
    <property type="component" value="Unassembled WGS sequence"/>
</dbReference>
<dbReference type="EMBL" id="GL378352">
    <property type="protein sequence ID" value="EFJ46251.1"/>
    <property type="molecule type" value="Genomic_DNA"/>
</dbReference>
<organism evidence="3">
    <name type="scientific">Volvox carteri f. nagariensis</name>
    <dbReference type="NCBI Taxonomy" id="3068"/>
    <lineage>
        <taxon>Eukaryota</taxon>
        <taxon>Viridiplantae</taxon>
        <taxon>Chlorophyta</taxon>
        <taxon>core chlorophytes</taxon>
        <taxon>Chlorophyceae</taxon>
        <taxon>CS clade</taxon>
        <taxon>Chlamydomonadales</taxon>
        <taxon>Volvocaceae</taxon>
        <taxon>Volvox</taxon>
    </lineage>
</organism>
<dbReference type="AlphaFoldDB" id="D8U1W4"/>
<evidence type="ECO:0000256" key="1">
    <source>
        <dbReference type="SAM" id="MobiDB-lite"/>
    </source>
</evidence>
<evidence type="ECO:0000313" key="3">
    <source>
        <dbReference type="Proteomes" id="UP000001058"/>
    </source>
</evidence>
<name>D8U1W4_VOLCA</name>
<gene>
    <name evidence="2" type="ORF">VOLCADRAFT_93344</name>
</gene>
<accession>D8U1W4</accession>
<dbReference type="RefSeq" id="XP_002952698.1">
    <property type="nucleotide sequence ID" value="XM_002952652.1"/>
</dbReference>
<protein>
    <submittedName>
        <fullName evidence="2">Uncharacterized protein</fullName>
    </submittedName>
</protein>
<proteinExistence type="predicted"/>
<keyword evidence="3" id="KW-1185">Reference proteome</keyword>
<dbReference type="GeneID" id="9627430"/>
<dbReference type="InParanoid" id="D8U1W4"/>
<reference evidence="2 3" key="1">
    <citation type="journal article" date="2010" name="Science">
        <title>Genomic analysis of organismal complexity in the multicellular green alga Volvox carteri.</title>
        <authorList>
            <person name="Prochnik S.E."/>
            <person name="Umen J."/>
            <person name="Nedelcu A.M."/>
            <person name="Hallmann A."/>
            <person name="Miller S.M."/>
            <person name="Nishii I."/>
            <person name="Ferris P."/>
            <person name="Kuo A."/>
            <person name="Mitros T."/>
            <person name="Fritz-Laylin L.K."/>
            <person name="Hellsten U."/>
            <person name="Chapman J."/>
            <person name="Simakov O."/>
            <person name="Rensing S.A."/>
            <person name="Terry A."/>
            <person name="Pangilinan J."/>
            <person name="Kapitonov V."/>
            <person name="Jurka J."/>
            <person name="Salamov A."/>
            <person name="Shapiro H."/>
            <person name="Schmutz J."/>
            <person name="Grimwood J."/>
            <person name="Lindquist E."/>
            <person name="Lucas S."/>
            <person name="Grigoriev I.V."/>
            <person name="Schmitt R."/>
            <person name="Kirk D."/>
            <person name="Rokhsar D.S."/>
        </authorList>
    </citation>
    <scope>NUCLEOTIDE SEQUENCE [LARGE SCALE GENOMIC DNA]</scope>
    <source>
        <strain evidence="3">f. Nagariensis / Eve</strain>
    </source>
</reference>
<feature type="region of interest" description="Disordered" evidence="1">
    <location>
        <begin position="25"/>
        <end position="47"/>
    </location>
</feature>
<sequence length="288" mass="32132">MKMSPCGAGSPRGLVWLASCMADTGRPRGVEGEEEEEEDPNGPLRGTSLCGCPVVQPSRHLARRSQWRNRRNVRRLHTAWLSHHNNADAQVRGVQRVAVARLLTSSSLLLAKSSLQFRERRESRLRNLFSCGRMMHPHAVPHAAAATHTTSHRVGHIAAAYARALFNKQRSVRGSSDTEACIAALQNAAVPINTTSSSKSLETRPKTTHPRHNLRITATTTPGNLPHKHTPITVKIRHHSAGLAAHAQRPPPTSIMNTRARVWHLIWQSPLCIRRQSMRRERTKHKHT</sequence>
<evidence type="ECO:0000313" key="2">
    <source>
        <dbReference type="EMBL" id="EFJ46251.1"/>
    </source>
</evidence>
<dbReference type="KEGG" id="vcn:VOLCADRAFT_93344"/>